<sequence length="180" mass="20647">RLYPRTELSQTKMFLMIFVFLLEIIFAFLPSYVGEITTLIAQLVLTVSHGEITSRNEITNLKDEQAQLSITDEFVRYAKLQRQIDKLMLDIKEKGSERKRQIYYLRLGITVVIYLLHGVFIMSLLYLYRETSLLNINSSWVAPLGKIVAFPSGNPGTVGLGCWFLVSNSVIHRMKTLAKL</sequence>
<comment type="subcellular location">
    <subcellularLocation>
        <location evidence="1">Endoplasmic reticulum membrane</location>
        <topology evidence="1">Multi-pass membrane protein</topology>
    </subcellularLocation>
</comment>
<evidence type="ECO:0000256" key="9">
    <source>
        <dbReference type="ARBA" id="ARBA00033006"/>
    </source>
</evidence>
<comment type="similarity">
    <text evidence="2">Belongs to the WRB/GET1 family.</text>
</comment>
<accession>A0A0B7AW68</accession>
<evidence type="ECO:0000256" key="5">
    <source>
        <dbReference type="ARBA" id="ARBA00022824"/>
    </source>
</evidence>
<feature type="transmembrane region" description="Helical" evidence="10">
    <location>
        <begin position="103"/>
        <end position="127"/>
    </location>
</feature>
<keyword evidence="6 10" id="KW-1133">Transmembrane helix</keyword>
<feature type="transmembrane region" description="Helical" evidence="10">
    <location>
        <begin position="13"/>
        <end position="33"/>
    </location>
</feature>
<keyword evidence="4 10" id="KW-0812">Transmembrane</keyword>
<dbReference type="AlphaFoldDB" id="A0A0B7AW68"/>
<dbReference type="Pfam" id="PF04420">
    <property type="entry name" value="CHD5"/>
    <property type="match status" value="1"/>
</dbReference>
<evidence type="ECO:0000256" key="4">
    <source>
        <dbReference type="ARBA" id="ARBA00022692"/>
    </source>
</evidence>
<organism evidence="11">
    <name type="scientific">Arion vulgaris</name>
    <dbReference type="NCBI Taxonomy" id="1028688"/>
    <lineage>
        <taxon>Eukaryota</taxon>
        <taxon>Metazoa</taxon>
        <taxon>Spiralia</taxon>
        <taxon>Lophotrochozoa</taxon>
        <taxon>Mollusca</taxon>
        <taxon>Gastropoda</taxon>
        <taxon>Heterobranchia</taxon>
        <taxon>Euthyneura</taxon>
        <taxon>Panpulmonata</taxon>
        <taxon>Eupulmonata</taxon>
        <taxon>Stylommatophora</taxon>
        <taxon>Helicina</taxon>
        <taxon>Arionoidea</taxon>
        <taxon>Arionidae</taxon>
        <taxon>Arion</taxon>
    </lineage>
</organism>
<evidence type="ECO:0000256" key="1">
    <source>
        <dbReference type="ARBA" id="ARBA00004477"/>
    </source>
</evidence>
<dbReference type="GO" id="GO:0043529">
    <property type="term" value="C:GET complex"/>
    <property type="evidence" value="ECO:0007669"/>
    <property type="project" value="TreeGrafter"/>
</dbReference>
<evidence type="ECO:0000256" key="8">
    <source>
        <dbReference type="ARBA" id="ARBA00032437"/>
    </source>
</evidence>
<evidence type="ECO:0000256" key="2">
    <source>
        <dbReference type="ARBA" id="ARBA00010799"/>
    </source>
</evidence>
<dbReference type="PANTHER" id="PTHR42650:SF1">
    <property type="entry name" value="GUIDED ENTRY OF TAIL-ANCHORED PROTEINS FACTOR 1"/>
    <property type="match status" value="1"/>
</dbReference>
<dbReference type="PANTHER" id="PTHR42650">
    <property type="entry name" value="TAIL-ANCHORED PROTEIN INSERTION RECEPTOR WRB"/>
    <property type="match status" value="1"/>
</dbReference>
<dbReference type="GO" id="GO:0005789">
    <property type="term" value="C:endoplasmic reticulum membrane"/>
    <property type="evidence" value="ECO:0007669"/>
    <property type="project" value="UniProtKB-SubCell"/>
</dbReference>
<feature type="non-terminal residue" evidence="11">
    <location>
        <position position="1"/>
    </location>
</feature>
<dbReference type="Gene3D" id="1.10.287.660">
    <property type="entry name" value="Helix hairpin bin"/>
    <property type="match status" value="1"/>
</dbReference>
<dbReference type="InterPro" id="IPR028945">
    <property type="entry name" value="Get1"/>
</dbReference>
<dbReference type="GO" id="GO:0071816">
    <property type="term" value="P:tail-anchored membrane protein insertion into ER membrane"/>
    <property type="evidence" value="ECO:0007669"/>
    <property type="project" value="InterPro"/>
</dbReference>
<keyword evidence="5" id="KW-0256">Endoplasmic reticulum</keyword>
<evidence type="ECO:0000256" key="7">
    <source>
        <dbReference type="ARBA" id="ARBA00023136"/>
    </source>
</evidence>
<feature type="transmembrane region" description="Helical" evidence="10">
    <location>
        <begin position="147"/>
        <end position="166"/>
    </location>
</feature>
<dbReference type="InterPro" id="IPR029012">
    <property type="entry name" value="Helix_hairpin_bin_sf"/>
</dbReference>
<gene>
    <name evidence="11" type="primary">ORF146085</name>
</gene>
<protein>
    <recommendedName>
        <fullName evidence="3">Guided entry of tail-anchored proteins factor 1</fullName>
    </recommendedName>
    <alternativeName>
        <fullName evidence="8">Tail-anchored protein insertion receptor WRB</fullName>
    </alternativeName>
    <alternativeName>
        <fullName evidence="9">Tryptophan-rich basic protein</fullName>
    </alternativeName>
</protein>
<reference evidence="11" key="1">
    <citation type="submission" date="2014-12" db="EMBL/GenBank/DDBJ databases">
        <title>Insight into the proteome of Arion vulgaris.</title>
        <authorList>
            <person name="Aradska J."/>
            <person name="Bulat T."/>
            <person name="Smidak R."/>
            <person name="Sarate P."/>
            <person name="Gangsoo J."/>
            <person name="Sialana F."/>
            <person name="Bilban M."/>
            <person name="Lubec G."/>
        </authorList>
    </citation>
    <scope>NUCLEOTIDE SEQUENCE</scope>
    <source>
        <tissue evidence="11">Skin</tissue>
    </source>
</reference>
<dbReference type="GO" id="GO:0043495">
    <property type="term" value="F:protein-membrane adaptor activity"/>
    <property type="evidence" value="ECO:0007669"/>
    <property type="project" value="TreeGrafter"/>
</dbReference>
<name>A0A0B7AW68_9EUPU</name>
<evidence type="ECO:0000256" key="6">
    <source>
        <dbReference type="ARBA" id="ARBA00022989"/>
    </source>
</evidence>
<keyword evidence="7 10" id="KW-0472">Membrane</keyword>
<dbReference type="EMBL" id="HACG01038203">
    <property type="protein sequence ID" value="CEK85068.1"/>
    <property type="molecule type" value="Transcribed_RNA"/>
</dbReference>
<evidence type="ECO:0000313" key="11">
    <source>
        <dbReference type="EMBL" id="CEK85068.1"/>
    </source>
</evidence>
<evidence type="ECO:0000256" key="10">
    <source>
        <dbReference type="SAM" id="Phobius"/>
    </source>
</evidence>
<proteinExistence type="inferred from homology"/>
<evidence type="ECO:0000256" key="3">
    <source>
        <dbReference type="ARBA" id="ARBA00017951"/>
    </source>
</evidence>